<name>A0ACB7RN44_HYAAI</name>
<keyword evidence="2" id="KW-1185">Reference proteome</keyword>
<protein>
    <submittedName>
        <fullName evidence="1">Uncharacterized protein</fullName>
    </submittedName>
</protein>
<sequence>MLSGNAAVALRKQDVAPRPQQKADHLGLPQQECSNCNLQIHHARGLSKASLLLVDANSPTPNDAFGPVYWVVALLAESALKDVAAEITDDVNQDHLLVLSGGCVRRIGISSWSTTSEALCVVPSCLVRTLMGWKDDAMILASDQRPERFCSHEHRERSLRSSPKGPCRRVARRLCSQQWQEERARDFQGIVCRVDTGHQRQICVPVSEDHLLLLRGACVYLNGTGR</sequence>
<proteinExistence type="predicted"/>
<dbReference type="Proteomes" id="UP000821845">
    <property type="component" value="Chromosome 8"/>
</dbReference>
<evidence type="ECO:0000313" key="1">
    <source>
        <dbReference type="EMBL" id="KAH6924058.1"/>
    </source>
</evidence>
<dbReference type="EMBL" id="CM023488">
    <property type="protein sequence ID" value="KAH6924058.1"/>
    <property type="molecule type" value="Genomic_DNA"/>
</dbReference>
<organism evidence="1 2">
    <name type="scientific">Hyalomma asiaticum</name>
    <name type="common">Tick</name>
    <dbReference type="NCBI Taxonomy" id="266040"/>
    <lineage>
        <taxon>Eukaryota</taxon>
        <taxon>Metazoa</taxon>
        <taxon>Ecdysozoa</taxon>
        <taxon>Arthropoda</taxon>
        <taxon>Chelicerata</taxon>
        <taxon>Arachnida</taxon>
        <taxon>Acari</taxon>
        <taxon>Parasitiformes</taxon>
        <taxon>Ixodida</taxon>
        <taxon>Ixodoidea</taxon>
        <taxon>Ixodidae</taxon>
        <taxon>Hyalomminae</taxon>
        <taxon>Hyalomma</taxon>
    </lineage>
</organism>
<evidence type="ECO:0000313" key="2">
    <source>
        <dbReference type="Proteomes" id="UP000821845"/>
    </source>
</evidence>
<accession>A0ACB7RN44</accession>
<comment type="caution">
    <text evidence="1">The sequence shown here is derived from an EMBL/GenBank/DDBJ whole genome shotgun (WGS) entry which is preliminary data.</text>
</comment>
<gene>
    <name evidence="1" type="ORF">HPB50_010915</name>
</gene>
<reference evidence="1" key="1">
    <citation type="submission" date="2020-05" db="EMBL/GenBank/DDBJ databases">
        <title>Large-scale comparative analyses of tick genomes elucidate their genetic diversity and vector capacities.</title>
        <authorList>
            <person name="Jia N."/>
            <person name="Wang J."/>
            <person name="Shi W."/>
            <person name="Du L."/>
            <person name="Sun Y."/>
            <person name="Zhan W."/>
            <person name="Jiang J."/>
            <person name="Wang Q."/>
            <person name="Zhang B."/>
            <person name="Ji P."/>
            <person name="Sakyi L.B."/>
            <person name="Cui X."/>
            <person name="Yuan T."/>
            <person name="Jiang B."/>
            <person name="Yang W."/>
            <person name="Lam T.T.-Y."/>
            <person name="Chang Q."/>
            <person name="Ding S."/>
            <person name="Wang X."/>
            <person name="Zhu J."/>
            <person name="Ruan X."/>
            <person name="Zhao L."/>
            <person name="Wei J."/>
            <person name="Que T."/>
            <person name="Du C."/>
            <person name="Cheng J."/>
            <person name="Dai P."/>
            <person name="Han X."/>
            <person name="Huang E."/>
            <person name="Gao Y."/>
            <person name="Liu J."/>
            <person name="Shao H."/>
            <person name="Ye R."/>
            <person name="Li L."/>
            <person name="Wei W."/>
            <person name="Wang X."/>
            <person name="Wang C."/>
            <person name="Yang T."/>
            <person name="Huo Q."/>
            <person name="Li W."/>
            <person name="Guo W."/>
            <person name="Chen H."/>
            <person name="Zhou L."/>
            <person name="Ni X."/>
            <person name="Tian J."/>
            <person name="Zhou Y."/>
            <person name="Sheng Y."/>
            <person name="Liu T."/>
            <person name="Pan Y."/>
            <person name="Xia L."/>
            <person name="Li J."/>
            <person name="Zhao F."/>
            <person name="Cao W."/>
        </authorList>
    </citation>
    <scope>NUCLEOTIDE SEQUENCE</scope>
    <source>
        <strain evidence="1">Hyas-2018</strain>
    </source>
</reference>